<dbReference type="GO" id="GO:0005874">
    <property type="term" value="C:microtubule"/>
    <property type="evidence" value="ECO:0007669"/>
    <property type="project" value="TreeGrafter"/>
</dbReference>
<dbReference type="EMBL" id="BLLF01000391">
    <property type="protein sequence ID" value="GFH11296.1"/>
    <property type="molecule type" value="Genomic_DNA"/>
</dbReference>
<dbReference type="SMART" id="SM00129">
    <property type="entry name" value="KISc"/>
    <property type="match status" value="1"/>
</dbReference>
<dbReference type="GO" id="GO:0005524">
    <property type="term" value="F:ATP binding"/>
    <property type="evidence" value="ECO:0007669"/>
    <property type="project" value="UniProtKB-UniRule"/>
</dbReference>
<dbReference type="GO" id="GO:0007018">
    <property type="term" value="P:microtubule-based movement"/>
    <property type="evidence" value="ECO:0007669"/>
    <property type="project" value="InterPro"/>
</dbReference>
<protein>
    <submittedName>
        <fullName evidence="4">Kinesin motor domain-containing protein</fullName>
    </submittedName>
</protein>
<dbReference type="Proteomes" id="UP000485058">
    <property type="component" value="Unassembled WGS sequence"/>
</dbReference>
<dbReference type="GO" id="GO:0005871">
    <property type="term" value="C:kinesin complex"/>
    <property type="evidence" value="ECO:0007669"/>
    <property type="project" value="TreeGrafter"/>
</dbReference>
<proteinExistence type="inferred from homology"/>
<dbReference type="GO" id="GO:0008017">
    <property type="term" value="F:microtubule binding"/>
    <property type="evidence" value="ECO:0007669"/>
    <property type="project" value="InterPro"/>
</dbReference>
<dbReference type="PRINTS" id="PR00380">
    <property type="entry name" value="KINESINHEAVY"/>
</dbReference>
<organism evidence="4 5">
    <name type="scientific">Haematococcus lacustris</name>
    <name type="common">Green alga</name>
    <name type="synonym">Haematococcus pluvialis</name>
    <dbReference type="NCBI Taxonomy" id="44745"/>
    <lineage>
        <taxon>Eukaryota</taxon>
        <taxon>Viridiplantae</taxon>
        <taxon>Chlorophyta</taxon>
        <taxon>core chlorophytes</taxon>
        <taxon>Chlorophyceae</taxon>
        <taxon>CS clade</taxon>
        <taxon>Chlamydomonadales</taxon>
        <taxon>Haematococcaceae</taxon>
        <taxon>Haematococcus</taxon>
    </lineage>
</organism>
<dbReference type="AlphaFoldDB" id="A0A699YW69"/>
<feature type="domain" description="Kinesin motor" evidence="3">
    <location>
        <begin position="1"/>
        <end position="221"/>
    </location>
</feature>
<evidence type="ECO:0000313" key="5">
    <source>
        <dbReference type="Proteomes" id="UP000485058"/>
    </source>
</evidence>
<sequence>MEGEFAALKEVLGEAGGQRDVVASLLTKISALQTAVAAAEATRRKLHNELVCIRGNTGAGKTYTMQGTDSPAGRGIIPRAVEKILDTAAQLQEQCEWEYSMEASFVEVYNNSLRDLLGGPSSPYINDQSAIKHDAAGGHTTVTGVSKVPISDAGAADALIRRAAASRACEATAMNAESSRSHSVFMLYITGSHAATNTRLQGCLCLVDLAGSHAWVAKARR</sequence>
<evidence type="ECO:0000256" key="2">
    <source>
        <dbReference type="PROSITE-ProRule" id="PRU00283"/>
    </source>
</evidence>
<dbReference type="GO" id="GO:0003777">
    <property type="term" value="F:microtubule motor activity"/>
    <property type="evidence" value="ECO:0007669"/>
    <property type="project" value="InterPro"/>
</dbReference>
<dbReference type="InterPro" id="IPR027640">
    <property type="entry name" value="Kinesin-like_fam"/>
</dbReference>
<dbReference type="PANTHER" id="PTHR24115">
    <property type="entry name" value="KINESIN-RELATED"/>
    <property type="match status" value="1"/>
</dbReference>
<dbReference type="SUPFAM" id="SSF52540">
    <property type="entry name" value="P-loop containing nucleoside triphosphate hydrolases"/>
    <property type="match status" value="1"/>
</dbReference>
<dbReference type="InterPro" id="IPR027417">
    <property type="entry name" value="P-loop_NTPase"/>
</dbReference>
<evidence type="ECO:0000313" key="4">
    <source>
        <dbReference type="EMBL" id="GFH11296.1"/>
    </source>
</evidence>
<comment type="similarity">
    <text evidence="2">Belongs to the TRAFAC class myosin-kinesin ATPase superfamily. Kinesin family.</text>
</comment>
<keyword evidence="2" id="KW-0067">ATP-binding</keyword>
<comment type="caution">
    <text evidence="4">The sequence shown here is derived from an EMBL/GenBank/DDBJ whole genome shotgun (WGS) entry which is preliminary data.</text>
</comment>
<dbReference type="InterPro" id="IPR001752">
    <property type="entry name" value="Kinesin_motor_dom"/>
</dbReference>
<reference evidence="4 5" key="1">
    <citation type="submission" date="2020-02" db="EMBL/GenBank/DDBJ databases">
        <title>Draft genome sequence of Haematococcus lacustris strain NIES-144.</title>
        <authorList>
            <person name="Morimoto D."/>
            <person name="Nakagawa S."/>
            <person name="Yoshida T."/>
            <person name="Sawayama S."/>
        </authorList>
    </citation>
    <scope>NUCLEOTIDE SEQUENCE [LARGE SCALE GENOMIC DNA]</scope>
    <source>
        <strain evidence="4 5">NIES-144</strain>
    </source>
</reference>
<keyword evidence="2" id="KW-0547">Nucleotide-binding</keyword>
<accession>A0A699YW69</accession>
<dbReference type="Pfam" id="PF00225">
    <property type="entry name" value="Kinesin"/>
    <property type="match status" value="1"/>
</dbReference>
<dbReference type="InterPro" id="IPR036961">
    <property type="entry name" value="Kinesin_motor_dom_sf"/>
</dbReference>
<name>A0A699YW69_HAELA</name>
<dbReference type="PROSITE" id="PS50067">
    <property type="entry name" value="KINESIN_MOTOR_2"/>
    <property type="match status" value="1"/>
</dbReference>
<keyword evidence="5" id="KW-1185">Reference proteome</keyword>
<dbReference type="Gene3D" id="3.40.850.10">
    <property type="entry name" value="Kinesin motor domain"/>
    <property type="match status" value="1"/>
</dbReference>
<feature type="binding site" evidence="2">
    <location>
        <begin position="55"/>
        <end position="62"/>
    </location>
    <ligand>
        <name>ATP</name>
        <dbReference type="ChEBI" id="CHEBI:30616"/>
    </ligand>
</feature>
<dbReference type="PANTHER" id="PTHR24115:SF578">
    <property type="entry name" value="KINESIN-LIKE PROTEIN KIFC1"/>
    <property type="match status" value="1"/>
</dbReference>
<dbReference type="GO" id="GO:0016887">
    <property type="term" value="F:ATP hydrolysis activity"/>
    <property type="evidence" value="ECO:0007669"/>
    <property type="project" value="TreeGrafter"/>
</dbReference>
<keyword evidence="1 2" id="KW-0505">Motor protein</keyword>
<feature type="non-terminal residue" evidence="4">
    <location>
        <position position="1"/>
    </location>
</feature>
<dbReference type="GO" id="GO:0051225">
    <property type="term" value="P:spindle assembly"/>
    <property type="evidence" value="ECO:0007669"/>
    <property type="project" value="TreeGrafter"/>
</dbReference>
<gene>
    <name evidence="4" type="ORF">HaLaN_06774</name>
</gene>
<evidence type="ECO:0000256" key="1">
    <source>
        <dbReference type="ARBA" id="ARBA00023175"/>
    </source>
</evidence>
<evidence type="ECO:0000259" key="3">
    <source>
        <dbReference type="PROSITE" id="PS50067"/>
    </source>
</evidence>